<keyword evidence="2 5" id="KW-0479">Metal-binding</keyword>
<dbReference type="SUPFAM" id="SSF47473">
    <property type="entry name" value="EF-hand"/>
    <property type="match status" value="1"/>
</dbReference>
<reference evidence="8" key="1">
    <citation type="submission" date="2025-08" db="UniProtKB">
        <authorList>
            <consortium name="RefSeq"/>
        </authorList>
    </citation>
    <scope>IDENTIFICATION</scope>
    <source>
        <tissue evidence="8">Sperm</tissue>
    </source>
</reference>
<dbReference type="Proteomes" id="UP001318040">
    <property type="component" value="Chromosome 52"/>
</dbReference>
<evidence type="ECO:0000256" key="2">
    <source>
        <dbReference type="ARBA" id="ARBA00022723"/>
    </source>
</evidence>
<dbReference type="PANTHER" id="PTHR11639:SF134">
    <property type="entry name" value="PROTEIN S100-A1-RELATED"/>
    <property type="match status" value="1"/>
</dbReference>
<dbReference type="InterPro" id="IPR001751">
    <property type="entry name" value="S100/CaBP7/8-like_CS"/>
</dbReference>
<dbReference type="KEGG" id="pmrn:116953569"/>
<dbReference type="Gene3D" id="1.10.238.10">
    <property type="entry name" value="EF-hand"/>
    <property type="match status" value="1"/>
</dbReference>
<evidence type="ECO:0000313" key="8">
    <source>
        <dbReference type="RefSeq" id="XP_032829781.1"/>
    </source>
</evidence>
<dbReference type="PANTHER" id="PTHR11639">
    <property type="entry name" value="S100 CALCIUM-BINDING PROTEIN"/>
    <property type="match status" value="1"/>
</dbReference>
<dbReference type="GeneID" id="116953569"/>
<evidence type="ECO:0000256" key="4">
    <source>
        <dbReference type="ARBA" id="ARBA00022837"/>
    </source>
</evidence>
<dbReference type="CTD" id="6271"/>
<dbReference type="Pfam" id="PF00036">
    <property type="entry name" value="EF-hand_1"/>
    <property type="match status" value="1"/>
</dbReference>
<dbReference type="SMART" id="SM01394">
    <property type="entry name" value="S_100"/>
    <property type="match status" value="1"/>
</dbReference>
<keyword evidence="4 5" id="KW-0106">Calcium</keyword>
<dbReference type="RefSeq" id="XP_032829781.1">
    <property type="nucleotide sequence ID" value="XM_032973890.1"/>
</dbReference>
<keyword evidence="7" id="KW-1185">Reference proteome</keyword>
<sequence length="102" mass="11325">MSVSNLEQVMQDLISVFHQYAGKEGNKYTLSKHELKDLVSHELAGFLKGKKDPTTVDKLLKDLDADGDGELDFSEFAAMVASFTIACNVYFEDYLKTQAAAK</sequence>
<dbReference type="InterPro" id="IPR002048">
    <property type="entry name" value="EF_hand_dom"/>
</dbReference>
<dbReference type="AlphaFoldDB" id="A0AAJ7U4N9"/>
<accession>A0AAJ7U4N9</accession>
<dbReference type="GO" id="GO:0046914">
    <property type="term" value="F:transition metal ion binding"/>
    <property type="evidence" value="ECO:0007669"/>
    <property type="project" value="InterPro"/>
</dbReference>
<evidence type="ECO:0000256" key="5">
    <source>
        <dbReference type="RuleBase" id="RU361184"/>
    </source>
</evidence>
<proteinExistence type="inferred from homology"/>
<dbReference type="GO" id="GO:0005509">
    <property type="term" value="F:calcium ion binding"/>
    <property type="evidence" value="ECO:0007669"/>
    <property type="project" value="InterPro"/>
</dbReference>
<evidence type="ECO:0000256" key="1">
    <source>
        <dbReference type="ARBA" id="ARBA00007323"/>
    </source>
</evidence>
<dbReference type="PROSITE" id="PS00303">
    <property type="entry name" value="S100_CABP"/>
    <property type="match status" value="1"/>
</dbReference>
<dbReference type="GO" id="GO:0048306">
    <property type="term" value="F:calcium-dependent protein binding"/>
    <property type="evidence" value="ECO:0007669"/>
    <property type="project" value="TreeGrafter"/>
</dbReference>
<dbReference type="InterPro" id="IPR011992">
    <property type="entry name" value="EF-hand-dom_pair"/>
</dbReference>
<dbReference type="SMART" id="SM00054">
    <property type="entry name" value="EFh"/>
    <property type="match status" value="1"/>
</dbReference>
<dbReference type="FunFam" id="1.10.238.10:FF:000044">
    <property type="entry name" value="Protein S100"/>
    <property type="match status" value="1"/>
</dbReference>
<evidence type="ECO:0000313" key="7">
    <source>
        <dbReference type="Proteomes" id="UP001318040"/>
    </source>
</evidence>
<organism evidence="7 8">
    <name type="scientific">Petromyzon marinus</name>
    <name type="common">Sea lamprey</name>
    <dbReference type="NCBI Taxonomy" id="7757"/>
    <lineage>
        <taxon>Eukaryota</taxon>
        <taxon>Metazoa</taxon>
        <taxon>Chordata</taxon>
        <taxon>Craniata</taxon>
        <taxon>Vertebrata</taxon>
        <taxon>Cyclostomata</taxon>
        <taxon>Hyperoartia</taxon>
        <taxon>Petromyzontiformes</taxon>
        <taxon>Petromyzontidae</taxon>
        <taxon>Petromyzon</taxon>
    </lineage>
</organism>
<dbReference type="InterPro" id="IPR034325">
    <property type="entry name" value="S-100_dom"/>
</dbReference>
<dbReference type="CDD" id="cd00213">
    <property type="entry name" value="S-100"/>
    <property type="match status" value="1"/>
</dbReference>
<evidence type="ECO:0000259" key="6">
    <source>
        <dbReference type="PROSITE" id="PS50222"/>
    </source>
</evidence>
<evidence type="ECO:0000256" key="3">
    <source>
        <dbReference type="ARBA" id="ARBA00022737"/>
    </source>
</evidence>
<keyword evidence="3" id="KW-0677">Repeat</keyword>
<dbReference type="PROSITE" id="PS00018">
    <property type="entry name" value="EF_HAND_1"/>
    <property type="match status" value="1"/>
</dbReference>
<feature type="domain" description="EF-hand" evidence="6">
    <location>
        <begin position="51"/>
        <end position="86"/>
    </location>
</feature>
<dbReference type="PROSITE" id="PS50222">
    <property type="entry name" value="EF_HAND_2"/>
    <property type="match status" value="1"/>
</dbReference>
<gene>
    <name evidence="8" type="primary">S100A1</name>
</gene>
<name>A0AAJ7U4N9_PETMA</name>
<comment type="similarity">
    <text evidence="1 5">Belongs to the S-100 family.</text>
</comment>
<dbReference type="Pfam" id="PF01023">
    <property type="entry name" value="S_100"/>
    <property type="match status" value="1"/>
</dbReference>
<dbReference type="InterPro" id="IPR013787">
    <property type="entry name" value="S100_Ca-bd_sub"/>
</dbReference>
<protein>
    <recommendedName>
        <fullName evidence="5">Protein S100</fullName>
    </recommendedName>
    <alternativeName>
        <fullName evidence="5">S100 calcium-binding protein</fullName>
    </alternativeName>
</protein>
<dbReference type="InterPro" id="IPR018247">
    <property type="entry name" value="EF_Hand_1_Ca_BS"/>
</dbReference>